<dbReference type="PIRSF" id="PIRSF001488">
    <property type="entry name" value="Tdi_protein"/>
    <property type="match status" value="1"/>
</dbReference>
<dbReference type="EMBL" id="AHPN01000001">
    <property type="protein sequence ID" value="EIK61263.1"/>
    <property type="molecule type" value="Genomic_DNA"/>
</dbReference>
<gene>
    <name evidence="9" type="primary">dsbA_2</name>
    <name evidence="9" type="ORF">PflSS101_1467</name>
</gene>
<name>I4K973_9PSED</name>
<dbReference type="InterPro" id="IPR036249">
    <property type="entry name" value="Thioredoxin-like_sf"/>
</dbReference>
<comment type="caution">
    <text evidence="9">The sequence shown here is derived from an EMBL/GenBank/DDBJ whole genome shotgun (WGS) entry which is preliminary data.</text>
</comment>
<dbReference type="InterPro" id="IPR017937">
    <property type="entry name" value="Thioredoxin_CS"/>
</dbReference>
<comment type="similarity">
    <text evidence="1">Belongs to the thioredoxin family. DsbA subfamily.</text>
</comment>
<proteinExistence type="inferred from homology"/>
<dbReference type="PANTHER" id="PTHR35891:SF2">
    <property type="entry name" value="THIOL:DISULFIDE INTERCHANGE PROTEIN DSBA"/>
    <property type="match status" value="1"/>
</dbReference>
<dbReference type="PROSITE" id="PS00194">
    <property type="entry name" value="THIOREDOXIN_1"/>
    <property type="match status" value="1"/>
</dbReference>
<dbReference type="SUPFAM" id="SSF52833">
    <property type="entry name" value="Thioredoxin-like"/>
    <property type="match status" value="1"/>
</dbReference>
<dbReference type="CDD" id="cd03019">
    <property type="entry name" value="DsbA_DsbA"/>
    <property type="match status" value="1"/>
</dbReference>
<evidence type="ECO:0000313" key="9">
    <source>
        <dbReference type="EMBL" id="EIK61263.1"/>
    </source>
</evidence>
<evidence type="ECO:0000256" key="1">
    <source>
        <dbReference type="ARBA" id="ARBA00005791"/>
    </source>
</evidence>
<protein>
    <recommendedName>
        <fullName evidence="5">Thiol:disulfide interchange protein</fullName>
    </recommendedName>
</protein>
<dbReference type="RefSeq" id="WP_003189488.1">
    <property type="nucleotide sequence ID" value="NZ_CM001513.1"/>
</dbReference>
<keyword evidence="3 5" id="KW-1015">Disulfide bond</keyword>
<evidence type="ECO:0000256" key="7">
    <source>
        <dbReference type="SAM" id="SignalP"/>
    </source>
</evidence>
<evidence type="ECO:0000256" key="4">
    <source>
        <dbReference type="ARBA" id="ARBA00023284"/>
    </source>
</evidence>
<evidence type="ECO:0000256" key="3">
    <source>
        <dbReference type="ARBA" id="ARBA00023157"/>
    </source>
</evidence>
<keyword evidence="2 7" id="KW-0732">Signal</keyword>
<feature type="chain" id="PRO_5003691874" description="Thiol:disulfide interchange protein" evidence="7">
    <location>
        <begin position="23"/>
        <end position="202"/>
    </location>
</feature>
<evidence type="ECO:0000256" key="6">
    <source>
        <dbReference type="PIRSR" id="PIRSR001488-1"/>
    </source>
</evidence>
<dbReference type="Gene3D" id="3.40.30.10">
    <property type="entry name" value="Glutaredoxin"/>
    <property type="match status" value="1"/>
</dbReference>
<dbReference type="PATRIC" id="fig|1038924.3.peg.1440"/>
<dbReference type="Pfam" id="PF01323">
    <property type="entry name" value="DSBA"/>
    <property type="match status" value="1"/>
</dbReference>
<evidence type="ECO:0000256" key="2">
    <source>
        <dbReference type="ARBA" id="ARBA00022729"/>
    </source>
</evidence>
<keyword evidence="5" id="KW-0574">Periplasm</keyword>
<dbReference type="HOGENOM" id="CLU_088255_1_0_6"/>
<dbReference type="Proteomes" id="UP000003213">
    <property type="component" value="Chromosome"/>
</dbReference>
<feature type="domain" description="DSBA-like thioredoxin" evidence="8">
    <location>
        <begin position="78"/>
        <end position="186"/>
    </location>
</feature>
<organism evidence="9">
    <name type="scientific">Pseudomonas lactis</name>
    <dbReference type="NCBI Taxonomy" id="1615674"/>
    <lineage>
        <taxon>Bacteria</taxon>
        <taxon>Pseudomonadati</taxon>
        <taxon>Pseudomonadota</taxon>
        <taxon>Gammaproteobacteria</taxon>
        <taxon>Pseudomonadales</taxon>
        <taxon>Pseudomonadaceae</taxon>
        <taxon>Pseudomonas</taxon>
    </lineage>
</organism>
<accession>I4K973</accession>
<dbReference type="InterPro" id="IPR001853">
    <property type="entry name" value="DSBA-like_thioredoxin_dom"/>
</dbReference>
<dbReference type="InterPro" id="IPR023205">
    <property type="entry name" value="DsbA/DsbL"/>
</dbReference>
<reference evidence="9" key="1">
    <citation type="journal article" date="2012" name="PLoS Genet.">
        <title>Comparative Genomics of Plant-Associated Pseudomonas spp.: Insights into Diversity and Inheritance of Traits Involved in Multitrophic Interactions.</title>
        <authorList>
            <person name="Loper J.E."/>
            <person name="Hassan K.A."/>
            <person name="Mavrodi D.V."/>
            <person name="Davis E.W.II."/>
            <person name="Lim C.K."/>
            <person name="Shaffer B.T."/>
            <person name="Elbourne L.D."/>
            <person name="Stockwell V.O."/>
            <person name="Hartney S.L."/>
            <person name="Breakwell K."/>
            <person name="Henkels M.D."/>
            <person name="Tetu S.G."/>
            <person name="Rangel L.I."/>
            <person name="Kidarsa T.A."/>
            <person name="Wilson N.L."/>
            <person name="van de Mortel J.E."/>
            <person name="Song C."/>
            <person name="Blumhagen R."/>
            <person name="Radune D."/>
            <person name="Hostetler J.B."/>
            <person name="Brinkac L.M."/>
            <person name="Durkin A.S."/>
            <person name="Kluepfel D.A."/>
            <person name="Wechter W.P."/>
            <person name="Anderson A.J."/>
            <person name="Kim Y.C."/>
            <person name="Pierson L.S.III."/>
            <person name="Pierson E.A."/>
            <person name="Lindow S.E."/>
            <person name="Kobayashi D.Y."/>
            <person name="Raaijmakers J.M."/>
            <person name="Weller D.M."/>
            <person name="Thomashow L.S."/>
            <person name="Allen A.E."/>
            <person name="Paulsen I.T."/>
        </authorList>
    </citation>
    <scope>NUCLEOTIDE SEQUENCE [LARGE SCALE GENOMIC DNA]</scope>
    <source>
        <strain evidence="9">SS101</strain>
    </source>
</reference>
<dbReference type="GO" id="GO:0042597">
    <property type="term" value="C:periplasmic space"/>
    <property type="evidence" value="ECO:0007669"/>
    <property type="project" value="UniProtKB-SubCell"/>
</dbReference>
<feature type="signal peptide" evidence="7">
    <location>
        <begin position="1"/>
        <end position="22"/>
    </location>
</feature>
<evidence type="ECO:0000256" key="5">
    <source>
        <dbReference type="PIRNR" id="PIRNR001488"/>
    </source>
</evidence>
<dbReference type="PANTHER" id="PTHR35891">
    <property type="entry name" value="THIOL:DISULFIDE INTERCHANGE PROTEIN DSBA"/>
    <property type="match status" value="1"/>
</dbReference>
<dbReference type="GO" id="GO:0016491">
    <property type="term" value="F:oxidoreductase activity"/>
    <property type="evidence" value="ECO:0007669"/>
    <property type="project" value="InterPro"/>
</dbReference>
<dbReference type="InterPro" id="IPR050824">
    <property type="entry name" value="Thiol_disulfide_DsbA"/>
</dbReference>
<sequence length="202" mass="22529">MRHCFLSTVLLSTALLSQGPHAANQYVELPGSVVIKQQGKIQVLEFFSYGCGHCFDLETTIVPWIEQLPEDVDFNRVPAMFGGIWDAHGQLFLTLQAMDVDYGVHNEVFQAIRNRHRLATPAQMADFLELQGIDKYKFLATYHSFAVQARVMDAKQKIAAYNITGVPAMVVDGKYRFDLSAGGSNGILQLADRLIVRGRTAH</sequence>
<comment type="subcellular location">
    <subcellularLocation>
        <location evidence="5">Periplasm</location>
    </subcellularLocation>
</comment>
<dbReference type="AlphaFoldDB" id="I4K973"/>
<evidence type="ECO:0000259" key="8">
    <source>
        <dbReference type="Pfam" id="PF01323"/>
    </source>
</evidence>
<keyword evidence="4" id="KW-0676">Redox-active center</keyword>
<feature type="disulfide bond" description="Redox-active" evidence="6">
    <location>
        <begin position="51"/>
        <end position="54"/>
    </location>
</feature>